<sequence>MAEASLSRHYQMLARNYPAFMSALDNLAKAARQCGPLDEKTIQLVQMAAAAARGSETSVSSHARRAVRAGAKTEEICQALLVLATTIGFPATAAAIKWAEKYLDE</sequence>
<keyword evidence="2" id="KW-0560">Oxidoreductase</keyword>
<organism evidence="2 3">
    <name type="scientific">Solidesulfovibrio fructosivorans JJ]</name>
    <dbReference type="NCBI Taxonomy" id="596151"/>
    <lineage>
        <taxon>Bacteria</taxon>
        <taxon>Pseudomonadati</taxon>
        <taxon>Thermodesulfobacteriota</taxon>
        <taxon>Desulfovibrionia</taxon>
        <taxon>Desulfovibrionales</taxon>
        <taxon>Desulfovibrionaceae</taxon>
        <taxon>Solidesulfovibrio</taxon>
    </lineage>
</organism>
<keyword evidence="2" id="KW-0575">Peroxidase</keyword>
<dbReference type="Gene3D" id="1.20.1290.10">
    <property type="entry name" value="AhpD-like"/>
    <property type="match status" value="1"/>
</dbReference>
<evidence type="ECO:0000313" key="2">
    <source>
        <dbReference type="EMBL" id="EFL52876.1"/>
    </source>
</evidence>
<dbReference type="AlphaFoldDB" id="E1JSA7"/>
<evidence type="ECO:0000259" key="1">
    <source>
        <dbReference type="Pfam" id="PF02627"/>
    </source>
</evidence>
<dbReference type="EMBL" id="AECZ01000002">
    <property type="protein sequence ID" value="EFL52876.1"/>
    <property type="molecule type" value="Genomic_DNA"/>
</dbReference>
<name>E1JSA7_SOLFR</name>
<dbReference type="SUPFAM" id="SSF69118">
    <property type="entry name" value="AhpD-like"/>
    <property type="match status" value="1"/>
</dbReference>
<comment type="caution">
    <text evidence="2">The sequence shown here is derived from an EMBL/GenBank/DDBJ whole genome shotgun (WGS) entry which is preliminary data.</text>
</comment>
<gene>
    <name evidence="2" type="ORF">DesfrDRAFT_0506</name>
</gene>
<dbReference type="OrthoDB" id="425264at2"/>
<dbReference type="InterPro" id="IPR029032">
    <property type="entry name" value="AhpD-like"/>
</dbReference>
<keyword evidence="3" id="KW-1185">Reference proteome</keyword>
<dbReference type="Pfam" id="PF02627">
    <property type="entry name" value="CMD"/>
    <property type="match status" value="1"/>
</dbReference>
<accession>E1JSA7</accession>
<dbReference type="Proteomes" id="UP000006250">
    <property type="component" value="Unassembled WGS sequence"/>
</dbReference>
<dbReference type="PANTHER" id="PTHR33930">
    <property type="entry name" value="ALKYL HYDROPEROXIDE REDUCTASE AHPD"/>
    <property type="match status" value="1"/>
</dbReference>
<dbReference type="PANTHER" id="PTHR33930:SF2">
    <property type="entry name" value="BLR3452 PROTEIN"/>
    <property type="match status" value="1"/>
</dbReference>
<dbReference type="STRING" id="596151.DesfrDRAFT_0506"/>
<dbReference type="GO" id="GO:0051920">
    <property type="term" value="F:peroxiredoxin activity"/>
    <property type="evidence" value="ECO:0007669"/>
    <property type="project" value="InterPro"/>
</dbReference>
<dbReference type="eggNOG" id="COG0599">
    <property type="taxonomic scope" value="Bacteria"/>
</dbReference>
<reference evidence="2 3" key="1">
    <citation type="submission" date="2010-08" db="EMBL/GenBank/DDBJ databases">
        <title>The draft genome of Desulfovibrio fructosovorans JJ.</title>
        <authorList>
            <consortium name="US DOE Joint Genome Institute (JGI-PGF)"/>
            <person name="Lucas S."/>
            <person name="Copeland A."/>
            <person name="Lapidus A."/>
            <person name="Cheng J.-F."/>
            <person name="Bruce D."/>
            <person name="Goodwin L."/>
            <person name="Pitluck S."/>
            <person name="Land M.L."/>
            <person name="Hauser L."/>
            <person name="Chang Y.-J."/>
            <person name="Jeffries C."/>
            <person name="Wall J.D."/>
            <person name="Stahl D.A."/>
            <person name="Arkin A.P."/>
            <person name="Dehal P."/>
            <person name="Stolyar S.M."/>
            <person name="Hazen T.C."/>
            <person name="Woyke T.J."/>
        </authorList>
    </citation>
    <scope>NUCLEOTIDE SEQUENCE [LARGE SCALE GENOMIC DNA]</scope>
    <source>
        <strain evidence="2 3">JJ</strain>
    </source>
</reference>
<proteinExistence type="predicted"/>
<dbReference type="InterPro" id="IPR003779">
    <property type="entry name" value="CMD-like"/>
</dbReference>
<protein>
    <submittedName>
        <fullName evidence="2">Alkylhydroperoxidase like protein, AhpD family</fullName>
    </submittedName>
</protein>
<feature type="domain" description="Carboxymuconolactone decarboxylase-like" evidence="1">
    <location>
        <begin position="18"/>
        <end position="100"/>
    </location>
</feature>
<evidence type="ECO:0000313" key="3">
    <source>
        <dbReference type="Proteomes" id="UP000006250"/>
    </source>
</evidence>
<dbReference type="RefSeq" id="WP_005990786.1">
    <property type="nucleotide sequence ID" value="NZ_AECZ01000002.1"/>
</dbReference>